<dbReference type="AlphaFoldDB" id="A0A4P2R0R4"/>
<sequence>MAVEAVDVLLHAALRLDVVGVHARELARGPELTELLEGDLLRYRAAAGDHLCLCSASADDLDRLDDVAERPALAYRRTLQQRDDGIPRDVARGAQPRGEVGDELLALLSLLFGQLGVEREALAVVVADEDADVEPVSGVAEERSSGPAGHGGSLLPRIAAALTPGTARRRWGQPEAGLTEHRRCAAPLLGSSSGSAPGAQGRRDASSRAGSSRAINAARPTR</sequence>
<organism evidence="2 3">
    <name type="scientific">Sorangium cellulosum</name>
    <name type="common">Polyangium cellulosum</name>
    <dbReference type="NCBI Taxonomy" id="56"/>
    <lineage>
        <taxon>Bacteria</taxon>
        <taxon>Pseudomonadati</taxon>
        <taxon>Myxococcota</taxon>
        <taxon>Polyangia</taxon>
        <taxon>Polyangiales</taxon>
        <taxon>Polyangiaceae</taxon>
        <taxon>Sorangium</taxon>
    </lineage>
</organism>
<evidence type="ECO:0000313" key="3">
    <source>
        <dbReference type="Proteomes" id="UP000295497"/>
    </source>
</evidence>
<protein>
    <submittedName>
        <fullName evidence="2">Uncharacterized protein</fullName>
    </submittedName>
</protein>
<evidence type="ECO:0000256" key="1">
    <source>
        <dbReference type="SAM" id="MobiDB-lite"/>
    </source>
</evidence>
<feature type="region of interest" description="Disordered" evidence="1">
    <location>
        <begin position="135"/>
        <end position="222"/>
    </location>
</feature>
<dbReference type="Proteomes" id="UP000295497">
    <property type="component" value="Chromosome"/>
</dbReference>
<feature type="compositionally biased region" description="Low complexity" evidence="1">
    <location>
        <begin position="185"/>
        <end position="200"/>
    </location>
</feature>
<evidence type="ECO:0000313" key="2">
    <source>
        <dbReference type="EMBL" id="AUX35483.1"/>
    </source>
</evidence>
<gene>
    <name evidence="2" type="ORF">SOCE836_076760</name>
</gene>
<feature type="compositionally biased region" description="Low complexity" evidence="1">
    <location>
        <begin position="207"/>
        <end position="222"/>
    </location>
</feature>
<name>A0A4P2R0R4_SORCE</name>
<dbReference type="EMBL" id="CP012672">
    <property type="protein sequence ID" value="AUX35483.1"/>
    <property type="molecule type" value="Genomic_DNA"/>
</dbReference>
<reference evidence="2 3" key="1">
    <citation type="submission" date="2015-09" db="EMBL/GenBank/DDBJ databases">
        <title>Sorangium comparison.</title>
        <authorList>
            <person name="Zaburannyi N."/>
            <person name="Bunk B."/>
            <person name="Overmann J."/>
            <person name="Mueller R."/>
        </authorList>
    </citation>
    <scope>NUCLEOTIDE SEQUENCE [LARGE SCALE GENOMIC DNA]</scope>
    <source>
        <strain evidence="2 3">So ce836</strain>
    </source>
</reference>
<proteinExistence type="predicted"/>
<accession>A0A4P2R0R4</accession>